<evidence type="ECO:0000256" key="7">
    <source>
        <dbReference type="ARBA" id="ARBA00023040"/>
    </source>
</evidence>
<dbReference type="CDD" id="cd15434">
    <property type="entry name" value="7tmA_OR2W-like"/>
    <property type="match status" value="1"/>
</dbReference>
<accession>A0A1A6FV39</accession>
<feature type="transmembrane region" description="Helical" evidence="12">
    <location>
        <begin position="36"/>
        <end position="57"/>
    </location>
</feature>
<feature type="transmembrane region" description="Helical" evidence="12">
    <location>
        <begin position="575"/>
        <end position="595"/>
    </location>
</feature>
<keyword evidence="3" id="KW-0716">Sensory transduction</keyword>
<dbReference type="GO" id="GO:0004984">
    <property type="term" value="F:olfactory receptor activity"/>
    <property type="evidence" value="ECO:0007669"/>
    <property type="project" value="InterPro"/>
</dbReference>
<evidence type="ECO:0000256" key="12">
    <source>
        <dbReference type="SAM" id="Phobius"/>
    </source>
</evidence>
<reference evidence="14 15" key="1">
    <citation type="submission" date="2016-06" db="EMBL/GenBank/DDBJ databases">
        <title>The Draft Genome Sequence and Annotation of the Desert Woodrat Neotoma lepida.</title>
        <authorList>
            <person name="Campbell M."/>
            <person name="Oakeson K.F."/>
            <person name="Yandell M."/>
            <person name="Halpert J.R."/>
            <person name="Dearing D."/>
        </authorList>
    </citation>
    <scope>NUCLEOTIDE SEQUENCE [LARGE SCALE GENOMIC DNA]</scope>
    <source>
        <strain evidence="14">417</strain>
        <tissue evidence="14">Liver</tissue>
    </source>
</reference>
<feature type="transmembrane region" description="Helical" evidence="12">
    <location>
        <begin position="176"/>
        <end position="202"/>
    </location>
</feature>
<dbReference type="PROSITE" id="PS50262">
    <property type="entry name" value="G_PROTEIN_RECEP_F1_2"/>
    <property type="match status" value="2"/>
</dbReference>
<comment type="similarity">
    <text evidence="11">Belongs to the G-protein coupled receptor 1 family.</text>
</comment>
<evidence type="ECO:0000256" key="4">
    <source>
        <dbReference type="ARBA" id="ARBA00022692"/>
    </source>
</evidence>
<dbReference type="SUPFAM" id="SSF81321">
    <property type="entry name" value="Family A G protein-coupled receptor-like"/>
    <property type="match status" value="2"/>
</dbReference>
<comment type="caution">
    <text evidence="14">The sequence shown here is derived from an EMBL/GenBank/DDBJ whole genome shotgun (WGS) entry which is preliminary data.</text>
</comment>
<sequence>MILFAFILVFYVLTLVGNTAIIFLSVIDSRLHTPMYFFLGNLSFLDLCFTTSIVPQLLWNLWGPDKSITYHGCVAQLYIYMVLGSTECVLLAVMSYDRYVAVCRPLRYTVVMHPRLCLQLVSVAWCCGFLNSFVMCPQTMQLSRCGHQRVDHFLCEMPALIAMSCEDTMLVEACAFVLGVVLLLVPLSLILLSYGMIAAAVLRIKSTAGRRKAFNTCSSHLIVVSLFYGTIIYMYLQPANSYSQDQGKFLTLFYTIVTPSVNPLIYTLRNKDVKGAGRDDKHNAFEFETEPTPASLDGKCVRSRLMENNESSWDFILLGFSDRPRLEMVLFVVNMVFYFLAVTGNSTIIFLSLVDLRLHTPMYFFLGNLSLLDLCYTTSSIPQLQVNLWGPQKTISFVGCVIQLFAFLSVGGIECILLSVMAYDRFVAVCKPLHYLTIMHPQLCLRLAAFAWLSGIANSILMSPLTMSLGRCGHRRINHFVCEMPAIIRISCVDTSRVEGLAFFLAIPIVLVPLTMILVSYGYIAAAVLRIKSAAGRRKAFNTCSSHMVVVSLFYSTIIYMYMQPGNVASQDQGKFLTLFYCLVTPTLNPFIYSLRNKDMKAALLKVLGKDRSLLDTGGH</sequence>
<proteinExistence type="inferred from homology"/>
<evidence type="ECO:0000256" key="8">
    <source>
        <dbReference type="ARBA" id="ARBA00023136"/>
    </source>
</evidence>
<protein>
    <recommendedName>
        <fullName evidence="13">G-protein coupled receptors family 1 profile domain-containing protein</fullName>
    </recommendedName>
</protein>
<keyword evidence="4 11" id="KW-0812">Transmembrane</keyword>
<keyword evidence="15" id="KW-1185">Reference proteome</keyword>
<dbReference type="PANTHER" id="PTHR26453">
    <property type="entry name" value="OLFACTORY RECEPTOR"/>
    <property type="match status" value="1"/>
</dbReference>
<dbReference type="GO" id="GO:0005886">
    <property type="term" value="C:plasma membrane"/>
    <property type="evidence" value="ECO:0007669"/>
    <property type="project" value="UniProtKB-SubCell"/>
</dbReference>
<feature type="transmembrane region" description="Helical" evidence="12">
    <location>
        <begin position="443"/>
        <end position="461"/>
    </location>
</feature>
<dbReference type="EMBL" id="LZPO01117099">
    <property type="protein sequence ID" value="OBS57425.1"/>
    <property type="molecule type" value="Genomic_DNA"/>
</dbReference>
<feature type="transmembrane region" description="Helical" evidence="12">
    <location>
        <begin position="395"/>
        <end position="423"/>
    </location>
</feature>
<dbReference type="PRINTS" id="PR00245">
    <property type="entry name" value="OLFACTORYR"/>
</dbReference>
<feature type="transmembrane region" description="Helical" evidence="12">
    <location>
        <begin position="214"/>
        <end position="236"/>
    </location>
</feature>
<keyword evidence="8 12" id="KW-0472">Membrane</keyword>
<dbReference type="STRING" id="56216.A0A1A6FV39"/>
<keyword evidence="9 11" id="KW-0675">Receptor</keyword>
<evidence type="ECO:0000313" key="15">
    <source>
        <dbReference type="Proteomes" id="UP000092124"/>
    </source>
</evidence>
<dbReference type="PROSITE" id="PS00237">
    <property type="entry name" value="G_PROTEIN_RECEP_F1_1"/>
    <property type="match status" value="2"/>
</dbReference>
<dbReference type="GO" id="GO:0004930">
    <property type="term" value="F:G protein-coupled receptor activity"/>
    <property type="evidence" value="ECO:0007669"/>
    <property type="project" value="UniProtKB-KW"/>
</dbReference>
<feature type="domain" description="G-protein coupled receptors family 1 profile" evidence="13">
    <location>
        <begin position="344"/>
        <end position="593"/>
    </location>
</feature>
<dbReference type="PRINTS" id="PR00237">
    <property type="entry name" value="GPCRRHODOPSN"/>
</dbReference>
<dbReference type="Gene3D" id="1.20.1070.10">
    <property type="entry name" value="Rhodopsin 7-helix transmembrane proteins"/>
    <property type="match status" value="2"/>
</dbReference>
<feature type="transmembrane region" description="Helical" evidence="12">
    <location>
        <begin position="6"/>
        <end position="24"/>
    </location>
</feature>
<dbReference type="AlphaFoldDB" id="A0A1A6FV39"/>
<feature type="transmembrane region" description="Helical" evidence="12">
    <location>
        <begin position="248"/>
        <end position="268"/>
    </location>
</feature>
<dbReference type="InterPro" id="IPR000276">
    <property type="entry name" value="GPCR_Rhodpsn"/>
</dbReference>
<dbReference type="InterPro" id="IPR000725">
    <property type="entry name" value="Olfact_rcpt"/>
</dbReference>
<feature type="transmembrane region" description="Helical" evidence="12">
    <location>
        <begin position="541"/>
        <end position="563"/>
    </location>
</feature>
<feature type="domain" description="G-protein coupled receptors family 1 profile" evidence="13">
    <location>
        <begin position="17"/>
        <end position="266"/>
    </location>
</feature>
<dbReference type="Proteomes" id="UP000092124">
    <property type="component" value="Unassembled WGS sequence"/>
</dbReference>
<evidence type="ECO:0000256" key="10">
    <source>
        <dbReference type="ARBA" id="ARBA00023224"/>
    </source>
</evidence>
<evidence type="ECO:0000256" key="5">
    <source>
        <dbReference type="ARBA" id="ARBA00022725"/>
    </source>
</evidence>
<evidence type="ECO:0000256" key="2">
    <source>
        <dbReference type="ARBA" id="ARBA00022475"/>
    </source>
</evidence>
<gene>
    <name evidence="14" type="ORF">A6R68_11448</name>
</gene>
<dbReference type="OrthoDB" id="5950740at2759"/>
<name>A0A1A6FV39_NEOLE</name>
<evidence type="ECO:0000256" key="11">
    <source>
        <dbReference type="RuleBase" id="RU000688"/>
    </source>
</evidence>
<keyword evidence="5" id="KW-0552">Olfaction</keyword>
<organism evidence="14 15">
    <name type="scientific">Neotoma lepida</name>
    <name type="common">Desert woodrat</name>
    <dbReference type="NCBI Taxonomy" id="56216"/>
    <lineage>
        <taxon>Eukaryota</taxon>
        <taxon>Metazoa</taxon>
        <taxon>Chordata</taxon>
        <taxon>Craniata</taxon>
        <taxon>Vertebrata</taxon>
        <taxon>Euteleostomi</taxon>
        <taxon>Mammalia</taxon>
        <taxon>Eutheria</taxon>
        <taxon>Euarchontoglires</taxon>
        <taxon>Glires</taxon>
        <taxon>Rodentia</taxon>
        <taxon>Myomorpha</taxon>
        <taxon>Muroidea</taxon>
        <taxon>Cricetidae</taxon>
        <taxon>Neotominae</taxon>
        <taxon>Neotoma</taxon>
    </lineage>
</organism>
<dbReference type="Pfam" id="PF13853">
    <property type="entry name" value="7tm_4"/>
    <property type="match status" value="2"/>
</dbReference>
<feature type="transmembrane region" description="Helical" evidence="12">
    <location>
        <begin position="328"/>
        <end position="354"/>
    </location>
</feature>
<comment type="subcellular location">
    <subcellularLocation>
        <location evidence="1">Cell membrane</location>
        <topology evidence="1">Multi-pass membrane protein</topology>
    </subcellularLocation>
</comment>
<evidence type="ECO:0000259" key="13">
    <source>
        <dbReference type="PROSITE" id="PS50262"/>
    </source>
</evidence>
<feature type="transmembrane region" description="Helical" evidence="12">
    <location>
        <begin position="503"/>
        <end position="529"/>
    </location>
</feature>
<evidence type="ECO:0000256" key="6">
    <source>
        <dbReference type="ARBA" id="ARBA00022989"/>
    </source>
</evidence>
<keyword evidence="10 11" id="KW-0807">Transducer</keyword>
<keyword evidence="7 11" id="KW-0297">G-protein coupled receptor</keyword>
<dbReference type="InterPro" id="IPR017452">
    <property type="entry name" value="GPCR_Rhodpsn_7TM"/>
</dbReference>
<evidence type="ECO:0000256" key="3">
    <source>
        <dbReference type="ARBA" id="ARBA00022606"/>
    </source>
</evidence>
<evidence type="ECO:0000256" key="9">
    <source>
        <dbReference type="ARBA" id="ARBA00023170"/>
    </source>
</evidence>
<keyword evidence="6 12" id="KW-1133">Transmembrane helix</keyword>
<keyword evidence="2" id="KW-1003">Cell membrane</keyword>
<feature type="transmembrane region" description="Helical" evidence="12">
    <location>
        <begin position="116"/>
        <end position="134"/>
    </location>
</feature>
<dbReference type="FunFam" id="1.20.1070.10:FF:000005">
    <property type="entry name" value="Olfactory receptor"/>
    <property type="match status" value="2"/>
</dbReference>
<evidence type="ECO:0000313" key="14">
    <source>
        <dbReference type="EMBL" id="OBS57425.1"/>
    </source>
</evidence>
<feature type="transmembrane region" description="Helical" evidence="12">
    <location>
        <begin position="77"/>
        <end position="96"/>
    </location>
</feature>
<evidence type="ECO:0000256" key="1">
    <source>
        <dbReference type="ARBA" id="ARBA00004651"/>
    </source>
</evidence>